<evidence type="ECO:0000313" key="2">
    <source>
        <dbReference type="Proteomes" id="UP000077315"/>
    </source>
</evidence>
<dbReference type="AlphaFoldDB" id="A0A162UIW0"/>
<name>A0A162UIW0_PHYB8</name>
<sequence length="321" mass="36552">MKFWSLISPIETDISERDQGITVDGALQPQIVRPSQQISVILVDLCDYHRIQPSVLELHHWLVIIHKNLLTHQEPLTWAHFLNSVSYLNYCFIFNKVCPWSWPDRGSADIVPKEKYGGTMTCGVVNQKTENQMSRVDIFVSLVLNTGILGYLHQVGSGGEMAATQREQKLTDKTRSEVTTPISKDVLWDPISNYDLIIHEGSSSLCGNVLDGHSNWLPDKIVNSNQKIMETIHRSLDQVHCITSYHVKWVHQCYDGSCWFISLPDLSCSDLPVYIPLNYLTDQLEQVQTSILYMDLSPSVVDALMFLTMHLTYHSFCNTLV</sequence>
<organism evidence="1 2">
    <name type="scientific">Phycomyces blakesleeanus (strain ATCC 8743b / DSM 1359 / FGSC 10004 / NBRC 33097 / NRRL 1555)</name>
    <dbReference type="NCBI Taxonomy" id="763407"/>
    <lineage>
        <taxon>Eukaryota</taxon>
        <taxon>Fungi</taxon>
        <taxon>Fungi incertae sedis</taxon>
        <taxon>Mucoromycota</taxon>
        <taxon>Mucoromycotina</taxon>
        <taxon>Mucoromycetes</taxon>
        <taxon>Mucorales</taxon>
        <taxon>Phycomycetaceae</taxon>
        <taxon>Phycomyces</taxon>
    </lineage>
</organism>
<keyword evidence="2" id="KW-1185">Reference proteome</keyword>
<reference evidence="2" key="1">
    <citation type="submission" date="2015-06" db="EMBL/GenBank/DDBJ databases">
        <title>Expansion of signal transduction pathways in fungi by whole-genome duplication.</title>
        <authorList>
            <consortium name="DOE Joint Genome Institute"/>
            <person name="Corrochano L.M."/>
            <person name="Kuo A."/>
            <person name="Marcet-Houben M."/>
            <person name="Polaino S."/>
            <person name="Salamov A."/>
            <person name="Villalobos J.M."/>
            <person name="Alvarez M.I."/>
            <person name="Avalos J."/>
            <person name="Benito E.P."/>
            <person name="Benoit I."/>
            <person name="Burger G."/>
            <person name="Camino L.P."/>
            <person name="Canovas D."/>
            <person name="Cerda-Olmedo E."/>
            <person name="Cheng J.-F."/>
            <person name="Dominguez A."/>
            <person name="Elias M."/>
            <person name="Eslava A.P."/>
            <person name="Glaser F."/>
            <person name="Grimwood J."/>
            <person name="Gutierrez G."/>
            <person name="Heitman J."/>
            <person name="Henrissat B."/>
            <person name="Iturriaga E.A."/>
            <person name="Lang B.F."/>
            <person name="Lavin J.L."/>
            <person name="Lee S."/>
            <person name="Li W."/>
            <person name="Lindquist E."/>
            <person name="Lopez-Garcia S."/>
            <person name="Luque E.M."/>
            <person name="Marcos A.T."/>
            <person name="Martin J."/>
            <person name="McCluskey K."/>
            <person name="Medina H.R."/>
            <person name="Miralles-Duran A."/>
            <person name="Miyazaki A."/>
            <person name="Munoz-Torres E."/>
            <person name="Oguiza J.A."/>
            <person name="Ohm R."/>
            <person name="Olmedo M."/>
            <person name="Orejas M."/>
            <person name="Ortiz-Castellanos L."/>
            <person name="Pisabarro A.G."/>
            <person name="Rodriguez-Romero J."/>
            <person name="Ruiz-Herrera J."/>
            <person name="Ruiz-Vazquez R."/>
            <person name="Sanz C."/>
            <person name="Schackwitz W."/>
            <person name="Schmutz J."/>
            <person name="Shahriari M."/>
            <person name="Shelest E."/>
            <person name="Silva-Franco F."/>
            <person name="Soanes D."/>
            <person name="Syed K."/>
            <person name="Tagua V.G."/>
            <person name="Talbot N.J."/>
            <person name="Thon M."/>
            <person name="De vries R.P."/>
            <person name="Wiebenga A."/>
            <person name="Yadav J.S."/>
            <person name="Braun E.L."/>
            <person name="Baker S."/>
            <person name="Garre V."/>
            <person name="Horwitz B."/>
            <person name="Torres-Martinez S."/>
            <person name="Idnurm A."/>
            <person name="Herrera-Estrella A."/>
            <person name="Gabaldon T."/>
            <person name="Grigoriev I.V."/>
        </authorList>
    </citation>
    <scope>NUCLEOTIDE SEQUENCE [LARGE SCALE GENOMIC DNA]</scope>
    <source>
        <strain evidence="2">NRRL 1555(-)</strain>
    </source>
</reference>
<dbReference type="EMBL" id="KV440977">
    <property type="protein sequence ID" value="OAD75573.1"/>
    <property type="molecule type" value="Genomic_DNA"/>
</dbReference>
<accession>A0A162UIW0</accession>
<dbReference type="VEuPathDB" id="FungiDB:PHYBLDRAFT_143817"/>
<proteinExistence type="predicted"/>
<protein>
    <submittedName>
        <fullName evidence="1">Uncharacterized protein</fullName>
    </submittedName>
</protein>
<dbReference type="RefSeq" id="XP_018293613.1">
    <property type="nucleotide sequence ID" value="XM_018431075.1"/>
</dbReference>
<dbReference type="GeneID" id="28991981"/>
<gene>
    <name evidence="1" type="ORF">PHYBLDRAFT_143817</name>
</gene>
<dbReference type="InParanoid" id="A0A162UIW0"/>
<dbReference type="Proteomes" id="UP000077315">
    <property type="component" value="Unassembled WGS sequence"/>
</dbReference>
<evidence type="ECO:0000313" key="1">
    <source>
        <dbReference type="EMBL" id="OAD75573.1"/>
    </source>
</evidence>